<feature type="region of interest" description="Disordered" evidence="4">
    <location>
        <begin position="1"/>
        <end position="23"/>
    </location>
</feature>
<keyword evidence="6" id="KW-1185">Reference proteome</keyword>
<dbReference type="InterPro" id="IPR026676">
    <property type="entry name" value="SYCE1"/>
</dbReference>
<feature type="region of interest" description="Disordered" evidence="4">
    <location>
        <begin position="111"/>
        <end position="131"/>
    </location>
</feature>
<dbReference type="VEuPathDB" id="HostDB:ENSCPOG00000013897"/>
<organism evidence="5 6">
    <name type="scientific">Cavia porcellus</name>
    <name type="common">Guinea pig</name>
    <dbReference type="NCBI Taxonomy" id="10141"/>
    <lineage>
        <taxon>Eukaryota</taxon>
        <taxon>Metazoa</taxon>
        <taxon>Chordata</taxon>
        <taxon>Craniata</taxon>
        <taxon>Vertebrata</taxon>
        <taxon>Euteleostomi</taxon>
        <taxon>Mammalia</taxon>
        <taxon>Eutheria</taxon>
        <taxon>Euarchontoglires</taxon>
        <taxon>Glires</taxon>
        <taxon>Rodentia</taxon>
        <taxon>Hystricomorpha</taxon>
        <taxon>Caviidae</taxon>
        <taxon>Cavia</taxon>
    </lineage>
</organism>
<accession>A0A286XSQ5</accession>
<name>A0A286XSQ5_CAVPO</name>
<keyword evidence="3" id="KW-0469">Meiosis</keyword>
<feature type="compositionally biased region" description="Basic and acidic residues" evidence="4">
    <location>
        <begin position="1"/>
        <end position="12"/>
    </location>
</feature>
<feature type="region of interest" description="Disordered" evidence="4">
    <location>
        <begin position="177"/>
        <end position="219"/>
    </location>
</feature>
<sequence>MAENLECLKEESSEAVEEGEGQAGFLKKPEDLLSMVEKLQKEGTLEPQIEDLIHRIYKLQQGPAKKKSGEELGETQALWEALNRELDSLNGENLHLEEVLNKKQEALRILQQHRQAQESGAPRSAAEEQLKDPVARHKALWEFRVLEQRLAREIRALERSQEQLRAQGSLVRARLQEVEQRLRPAPELGGPGSDSPEAEIQSLERRSRSAPGAKDGGKG</sequence>
<comment type="similarity">
    <text evidence="1">Belongs to the SYCE family.</text>
</comment>
<reference evidence="6" key="1">
    <citation type="journal article" date="2011" name="Nature">
        <title>A high-resolution map of human evolutionary constraint using 29 mammals.</title>
        <authorList>
            <person name="Lindblad-Toh K."/>
            <person name="Garber M."/>
            <person name="Zuk O."/>
            <person name="Lin M.F."/>
            <person name="Parker B.J."/>
            <person name="Washietl S."/>
            <person name="Kheradpour P."/>
            <person name="Ernst J."/>
            <person name="Jordan G."/>
            <person name="Mauceli E."/>
            <person name="Ward L.D."/>
            <person name="Lowe C.B."/>
            <person name="Holloway A.K."/>
            <person name="Clamp M."/>
            <person name="Gnerre S."/>
            <person name="Alfoldi J."/>
            <person name="Beal K."/>
            <person name="Chang J."/>
            <person name="Clawson H."/>
            <person name="Cuff J."/>
            <person name="Di Palma F."/>
            <person name="Fitzgerald S."/>
            <person name="Flicek P."/>
            <person name="Guttman M."/>
            <person name="Hubisz M.J."/>
            <person name="Jaffe D.B."/>
            <person name="Jungreis I."/>
            <person name="Kent W.J."/>
            <person name="Kostka D."/>
            <person name="Lara M."/>
            <person name="Martins A.L."/>
            <person name="Massingham T."/>
            <person name="Moltke I."/>
            <person name="Raney B.J."/>
            <person name="Rasmussen M.D."/>
            <person name="Robinson J."/>
            <person name="Stark A."/>
            <person name="Vilella A.J."/>
            <person name="Wen J."/>
            <person name="Xie X."/>
            <person name="Zody M.C."/>
            <person name="Baldwin J."/>
            <person name="Bloom T."/>
            <person name="Chin C.W."/>
            <person name="Heiman D."/>
            <person name="Nicol R."/>
            <person name="Nusbaum C."/>
            <person name="Young S."/>
            <person name="Wilkinson J."/>
            <person name="Worley K.C."/>
            <person name="Kovar C.L."/>
            <person name="Muzny D.M."/>
            <person name="Gibbs R.A."/>
            <person name="Cree A."/>
            <person name="Dihn H.H."/>
            <person name="Fowler G."/>
            <person name="Jhangiani S."/>
            <person name="Joshi V."/>
            <person name="Lee S."/>
            <person name="Lewis L.R."/>
            <person name="Nazareth L.V."/>
            <person name="Okwuonu G."/>
            <person name="Santibanez J."/>
            <person name="Warren W.C."/>
            <person name="Mardis E.R."/>
            <person name="Weinstock G.M."/>
            <person name="Wilson R.K."/>
            <person name="Delehaunty K."/>
            <person name="Dooling D."/>
            <person name="Fronik C."/>
            <person name="Fulton L."/>
            <person name="Fulton B."/>
            <person name="Graves T."/>
            <person name="Minx P."/>
            <person name="Sodergren E."/>
            <person name="Birney E."/>
            <person name="Margulies E.H."/>
            <person name="Herrero J."/>
            <person name="Green E.D."/>
            <person name="Haussler D."/>
            <person name="Siepel A."/>
            <person name="Goldman N."/>
            <person name="Pollard K.S."/>
            <person name="Pedersen J.S."/>
            <person name="Lander E.S."/>
            <person name="Kellis M."/>
        </authorList>
    </citation>
    <scope>NUCLEOTIDE SEQUENCE [LARGE SCALE GENOMIC DNA]</scope>
    <source>
        <strain evidence="6">2N</strain>
    </source>
</reference>
<dbReference type="InParanoid" id="A0A286XSQ5"/>
<dbReference type="GO" id="GO:0007130">
    <property type="term" value="P:synaptonemal complex assembly"/>
    <property type="evidence" value="ECO:0007669"/>
    <property type="project" value="InterPro"/>
</dbReference>
<dbReference type="Pfam" id="PF15233">
    <property type="entry name" value="SYCE1"/>
    <property type="match status" value="1"/>
</dbReference>
<dbReference type="GO" id="GO:0000795">
    <property type="term" value="C:synaptonemal complex"/>
    <property type="evidence" value="ECO:0007669"/>
    <property type="project" value="InterPro"/>
</dbReference>
<dbReference type="GO" id="GO:0045111">
    <property type="term" value="C:intermediate filament cytoskeleton"/>
    <property type="evidence" value="ECO:0007669"/>
    <property type="project" value="Ensembl"/>
</dbReference>
<dbReference type="AlphaFoldDB" id="A0A286XSQ5"/>
<evidence type="ECO:0000256" key="4">
    <source>
        <dbReference type="SAM" id="MobiDB-lite"/>
    </source>
</evidence>
<reference evidence="5" key="3">
    <citation type="submission" date="2025-09" db="UniProtKB">
        <authorList>
            <consortium name="Ensembl"/>
        </authorList>
    </citation>
    <scope>IDENTIFICATION</scope>
    <source>
        <strain evidence="5">2N</strain>
    </source>
</reference>
<evidence type="ECO:0000313" key="6">
    <source>
        <dbReference type="Proteomes" id="UP000005447"/>
    </source>
</evidence>
<dbReference type="PANTHER" id="PTHR21731:SF1">
    <property type="entry name" value="SYNAPTONEMAL COMPLEX CENTRAL ELEMENT PROTEIN 1-LIKE"/>
    <property type="match status" value="1"/>
</dbReference>
<protein>
    <submittedName>
        <fullName evidence="5">Synaptonemal complex central element protein 1 like</fullName>
    </submittedName>
</protein>
<dbReference type="GeneTree" id="ENSGT00390000017352"/>
<gene>
    <name evidence="5" type="primary">SYCE1L</name>
</gene>
<dbReference type="PANTHER" id="PTHR21731">
    <property type="entry name" value="SYNAPTONEMAL COMPLEX CENTRAL ELEMENT PROTEIN 1-LIKE"/>
    <property type="match status" value="1"/>
</dbReference>
<dbReference type="STRING" id="10141.ENSCPOP00000028513"/>
<evidence type="ECO:0000313" key="5">
    <source>
        <dbReference type="Ensembl" id="ENSCPOP00000028513.1"/>
    </source>
</evidence>
<dbReference type="EMBL" id="AAKN02052544">
    <property type="status" value="NOT_ANNOTATED_CDS"/>
    <property type="molecule type" value="Genomic_DNA"/>
</dbReference>
<keyword evidence="2" id="KW-0175">Coiled coil</keyword>
<reference evidence="5" key="2">
    <citation type="submission" date="2025-08" db="UniProtKB">
        <authorList>
            <consortium name="Ensembl"/>
        </authorList>
    </citation>
    <scope>IDENTIFICATION</scope>
    <source>
        <strain evidence="5">2N</strain>
    </source>
</reference>
<evidence type="ECO:0000256" key="3">
    <source>
        <dbReference type="ARBA" id="ARBA00023254"/>
    </source>
</evidence>
<proteinExistence type="inferred from homology"/>
<dbReference type="FunCoup" id="A0A286XSQ5">
    <property type="interactions" value="9"/>
</dbReference>
<dbReference type="Bgee" id="ENSCPOG00000013897">
    <property type="expression patterns" value="Expressed in testis and 10 other cell types or tissues"/>
</dbReference>
<evidence type="ECO:0000256" key="2">
    <source>
        <dbReference type="ARBA" id="ARBA00023054"/>
    </source>
</evidence>
<evidence type="ECO:0000256" key="1">
    <source>
        <dbReference type="ARBA" id="ARBA00010094"/>
    </source>
</evidence>
<dbReference type="OMA" id="QLHCQRK"/>
<dbReference type="Proteomes" id="UP000005447">
    <property type="component" value="Unassembled WGS sequence"/>
</dbReference>
<dbReference type="Ensembl" id="ENSCPOT00000041088.1">
    <property type="protein sequence ID" value="ENSCPOP00000028513.1"/>
    <property type="gene ID" value="ENSCPOG00000013897.4"/>
</dbReference>